<dbReference type="Pfam" id="PF00296">
    <property type="entry name" value="Bac_luciferase"/>
    <property type="match status" value="1"/>
</dbReference>
<dbReference type="InterPro" id="IPR011251">
    <property type="entry name" value="Luciferase-like_dom"/>
</dbReference>
<dbReference type="Gene3D" id="3.20.20.30">
    <property type="entry name" value="Luciferase-like domain"/>
    <property type="match status" value="1"/>
</dbReference>
<evidence type="ECO:0000256" key="1">
    <source>
        <dbReference type="ARBA" id="ARBA00023002"/>
    </source>
</evidence>
<dbReference type="PANTHER" id="PTHR43244">
    <property type="match status" value="1"/>
</dbReference>
<evidence type="ECO:0000313" key="4">
    <source>
        <dbReference type="Proteomes" id="UP001203880"/>
    </source>
</evidence>
<dbReference type="Proteomes" id="UP001203880">
    <property type="component" value="Unassembled WGS sequence"/>
</dbReference>
<dbReference type="InterPro" id="IPR036661">
    <property type="entry name" value="Luciferase-like_sf"/>
</dbReference>
<sequence>MKFSIIVNMARFDTGKSMDQVAAEALDLVKIADQGGFDIIWTAEHHTIELTISPNPFQLLAHWAAHTKNARLGTAVIAAPYWHPIRLAGEAAMCDILTDGRLELGIGRGAYQYEFDRMAGGMPQGEGGRYLREIIPTVQRLWEGDYAHEGEIWSFPSVACVPKPVQKFPSIWVAARDQNTFEFALKNNCHVMSTALRKDFSEVEDLNSKFWAAHDLANGSPHLTHATLRVCCVYEDPSVLDTAVKSVINFGRNFENLFKNSGTVTNGFPEPVDFDTVAGRGEYQAEALKENLLIGTPDEIIEKLERYRAEGINHIIIGPTFGLPAHVANKTVELFSDKVIPHFGGQDRSSDLRTNQAL</sequence>
<evidence type="ECO:0000259" key="2">
    <source>
        <dbReference type="Pfam" id="PF00296"/>
    </source>
</evidence>
<dbReference type="EMBL" id="JAMFMB010000052">
    <property type="protein sequence ID" value="MCL6286091.1"/>
    <property type="molecule type" value="Genomic_DNA"/>
</dbReference>
<keyword evidence="4" id="KW-1185">Reference proteome</keyword>
<feature type="domain" description="Luciferase-like" evidence="2">
    <location>
        <begin position="1"/>
        <end position="313"/>
    </location>
</feature>
<evidence type="ECO:0000313" key="3">
    <source>
        <dbReference type="EMBL" id="MCL6286091.1"/>
    </source>
</evidence>
<dbReference type="PANTHER" id="PTHR43244:SF1">
    <property type="entry name" value="5,10-METHYLENETETRAHYDROMETHANOPTERIN REDUCTASE"/>
    <property type="match status" value="1"/>
</dbReference>
<dbReference type="InterPro" id="IPR050564">
    <property type="entry name" value="F420-G6PD/mer"/>
</dbReference>
<organism evidence="3 4">
    <name type="scientific">Ruegeria spongiae</name>
    <dbReference type="NCBI Taxonomy" id="2942209"/>
    <lineage>
        <taxon>Bacteria</taxon>
        <taxon>Pseudomonadati</taxon>
        <taxon>Pseudomonadota</taxon>
        <taxon>Alphaproteobacteria</taxon>
        <taxon>Rhodobacterales</taxon>
        <taxon>Roseobacteraceae</taxon>
        <taxon>Ruegeria</taxon>
    </lineage>
</organism>
<dbReference type="SUPFAM" id="SSF51679">
    <property type="entry name" value="Bacterial luciferase-like"/>
    <property type="match status" value="1"/>
</dbReference>
<proteinExistence type="predicted"/>
<dbReference type="RefSeq" id="WP_249713509.1">
    <property type="nucleotide sequence ID" value="NZ_JAMFMB010000052.1"/>
</dbReference>
<comment type="caution">
    <text evidence="3">The sequence shown here is derived from an EMBL/GenBank/DDBJ whole genome shotgun (WGS) entry which is preliminary data.</text>
</comment>
<protein>
    <submittedName>
        <fullName evidence="3">LLM class flavin-dependent oxidoreductase</fullName>
    </submittedName>
</protein>
<name>A0ABT0Q878_9RHOB</name>
<accession>A0ABT0Q878</accession>
<reference evidence="3" key="1">
    <citation type="submission" date="2022-05" db="EMBL/GenBank/DDBJ databases">
        <authorList>
            <person name="Park J.-S."/>
        </authorList>
    </citation>
    <scope>NUCLEOTIDE SEQUENCE</scope>
    <source>
        <strain evidence="3">2012CJ41-6</strain>
    </source>
</reference>
<gene>
    <name evidence="3" type="ORF">M3P21_21505</name>
</gene>
<keyword evidence="1" id="KW-0560">Oxidoreductase</keyword>